<evidence type="ECO:0000313" key="1">
    <source>
        <dbReference type="EMBL" id="RKF12454.1"/>
    </source>
</evidence>
<keyword evidence="2" id="KW-1185">Reference proteome</keyword>
<evidence type="ECO:0000313" key="2">
    <source>
        <dbReference type="Proteomes" id="UP000281128"/>
    </source>
</evidence>
<dbReference type="EMBL" id="RAPE01000007">
    <property type="protein sequence ID" value="RKF12454.1"/>
    <property type="molecule type" value="Genomic_DNA"/>
</dbReference>
<name>A0A3A8B3Q5_9RHOB</name>
<protein>
    <recommendedName>
        <fullName evidence="3">MarR family transcriptional regulator</fullName>
    </recommendedName>
</protein>
<comment type="caution">
    <text evidence="1">The sequence shown here is derived from an EMBL/GenBank/DDBJ whole genome shotgun (WGS) entry which is preliminary data.</text>
</comment>
<sequence length="351" mass="39840">MLVSKFMLEMDRKSSQDLIKDAQSHLRTTLHVPASLKAWGSKKGLPLFLANGFEYRQTEIFGNTILLVVPKSEDAKTTTGLSKQLGAIQRHFGGILVLVLDHLSAYQRSRLIEESAAFIVPGNQLFIPQLAMDLREHFRRRRDFSEDQLSPASQALFLRHLNLRDVENARPSDLTEILRYSAMSIGRAFEELEASELAHVETRGRSKHIQFSKAPRELFGAAAPRLRSPVKAEHWFRAPSLPKGFHGSPLPEYLPAGGESALSERSTMSRPRILRFAAGPKDWKRIQSGEFGKEVEQDEEPNFAIDVWWYDPDIVSGTREVDALSLYLQFRENADERLEAAAEQLLEEFAW</sequence>
<evidence type="ECO:0008006" key="3">
    <source>
        <dbReference type="Google" id="ProtNLM"/>
    </source>
</evidence>
<dbReference type="Proteomes" id="UP000281128">
    <property type="component" value="Unassembled WGS sequence"/>
</dbReference>
<accession>A0A3A8B3Q5</accession>
<gene>
    <name evidence="1" type="ORF">D6850_17420</name>
</gene>
<organism evidence="1 2">
    <name type="scientific">Roseovarius spongiae</name>
    <dbReference type="NCBI Taxonomy" id="2320272"/>
    <lineage>
        <taxon>Bacteria</taxon>
        <taxon>Pseudomonadati</taxon>
        <taxon>Pseudomonadota</taxon>
        <taxon>Alphaproteobacteria</taxon>
        <taxon>Rhodobacterales</taxon>
        <taxon>Roseobacteraceae</taxon>
        <taxon>Roseovarius</taxon>
    </lineage>
</organism>
<dbReference type="AlphaFoldDB" id="A0A3A8B3Q5"/>
<proteinExistence type="predicted"/>
<reference evidence="1 2" key="1">
    <citation type="submission" date="2018-09" db="EMBL/GenBank/DDBJ databases">
        <title>Roseovarius spongiae sp. nov., isolated from a marine sponge.</title>
        <authorList>
            <person name="Zhuang L."/>
            <person name="Luo L."/>
        </authorList>
    </citation>
    <scope>NUCLEOTIDE SEQUENCE [LARGE SCALE GENOMIC DNA]</scope>
    <source>
        <strain evidence="1 2">HN-E21</strain>
    </source>
</reference>